<protein>
    <submittedName>
        <fullName evidence="2">Uncharacterized protein</fullName>
    </submittedName>
</protein>
<reference evidence="2 3" key="1">
    <citation type="submission" date="2023-03" db="EMBL/GenBank/DDBJ databases">
        <title>Bacillus Genome Sequencing.</title>
        <authorList>
            <person name="Dunlap C."/>
        </authorList>
    </citation>
    <scope>NUCLEOTIDE SEQUENCE [LARGE SCALE GENOMIC DNA]</scope>
    <source>
        <strain evidence="2 3">NRS-38</strain>
    </source>
</reference>
<gene>
    <name evidence="2" type="ORF">P9850_10605</name>
</gene>
<dbReference type="AlphaFoldDB" id="A0ABD5IVG0"/>
<sequence>MVDKVNMDFAYTFSHQTGLKTLGRQGTQPSEDANGTRDGHERTTGVRDAG</sequence>
<feature type="compositionally biased region" description="Polar residues" evidence="1">
    <location>
        <begin position="15"/>
        <end position="33"/>
    </location>
</feature>
<feature type="compositionally biased region" description="Basic and acidic residues" evidence="1">
    <location>
        <begin position="34"/>
        <end position="50"/>
    </location>
</feature>
<evidence type="ECO:0000313" key="2">
    <source>
        <dbReference type="EMBL" id="MED5052304.1"/>
    </source>
</evidence>
<name>A0ABD5IVG0_9BACL</name>
<evidence type="ECO:0000256" key="1">
    <source>
        <dbReference type="SAM" id="MobiDB-lite"/>
    </source>
</evidence>
<dbReference type="Proteomes" id="UP001339962">
    <property type="component" value="Unassembled WGS sequence"/>
</dbReference>
<dbReference type="RefSeq" id="WP_328218525.1">
    <property type="nucleotide sequence ID" value="NZ_JARTLI010000019.1"/>
</dbReference>
<proteinExistence type="predicted"/>
<feature type="region of interest" description="Disordered" evidence="1">
    <location>
        <begin position="15"/>
        <end position="50"/>
    </location>
</feature>
<comment type="caution">
    <text evidence="2">The sequence shown here is derived from an EMBL/GenBank/DDBJ whole genome shotgun (WGS) entry which is preliminary data.</text>
</comment>
<accession>A0ABD5IVG0</accession>
<dbReference type="EMBL" id="JARTLI010000019">
    <property type="protein sequence ID" value="MED5052304.1"/>
    <property type="molecule type" value="Genomic_DNA"/>
</dbReference>
<evidence type="ECO:0000313" key="3">
    <source>
        <dbReference type="Proteomes" id="UP001339962"/>
    </source>
</evidence>
<organism evidence="2 3">
    <name type="scientific">Anoxybacteroides rupiense</name>
    <dbReference type="NCBI Taxonomy" id="311460"/>
    <lineage>
        <taxon>Bacteria</taxon>
        <taxon>Bacillati</taxon>
        <taxon>Bacillota</taxon>
        <taxon>Bacilli</taxon>
        <taxon>Bacillales</taxon>
        <taxon>Anoxybacillaceae</taxon>
        <taxon>Anoxybacteroides</taxon>
    </lineage>
</organism>